<gene>
    <name evidence="2" type="ORF">CRH09_15255</name>
</gene>
<name>A0A291RJ83_9NOCA</name>
<dbReference type="AlphaFoldDB" id="A0A291RJ83"/>
<sequence length="222" mass="22035">MSGKLSYARAAVVAVSCTATAMAVGAGPAHADSSTTVSPAGAGIATANMGPVVFGTGASTVECYTGTTSGGSVPAAPNNTNASGPVTVSLGPLTLSRCNLDEPERTVTVTTTGTWAMAAHNGSPIGADLIIPQAGLTITTSGTRNCTTVYAPDGPATVTGTYTNSVDNGGLKTLPTMTVRDMVPNRTTGDASCPTGNSWDRVSATFIVNNPTDQGHTITIGP</sequence>
<reference evidence="2 3" key="1">
    <citation type="submission" date="2017-10" db="EMBL/GenBank/DDBJ databases">
        <title>Comparative genomics between pathogenic Norcardia.</title>
        <authorList>
            <person name="Zeng L."/>
        </authorList>
    </citation>
    <scope>NUCLEOTIDE SEQUENCE [LARGE SCALE GENOMIC DNA]</scope>
    <source>
        <strain evidence="2 3">NC_YFY_NT001</strain>
    </source>
</reference>
<organism evidence="2 3">
    <name type="scientific">Nocardia terpenica</name>
    <dbReference type="NCBI Taxonomy" id="455432"/>
    <lineage>
        <taxon>Bacteria</taxon>
        <taxon>Bacillati</taxon>
        <taxon>Actinomycetota</taxon>
        <taxon>Actinomycetes</taxon>
        <taxon>Mycobacteriales</taxon>
        <taxon>Nocardiaceae</taxon>
        <taxon>Nocardia</taxon>
    </lineage>
</organism>
<dbReference type="EMBL" id="CP023778">
    <property type="protein sequence ID" value="ATL67350.1"/>
    <property type="molecule type" value="Genomic_DNA"/>
</dbReference>
<evidence type="ECO:0008006" key="4">
    <source>
        <dbReference type="Google" id="ProtNLM"/>
    </source>
</evidence>
<evidence type="ECO:0000256" key="1">
    <source>
        <dbReference type="SAM" id="SignalP"/>
    </source>
</evidence>
<feature type="signal peptide" evidence="1">
    <location>
        <begin position="1"/>
        <end position="31"/>
    </location>
</feature>
<dbReference type="Proteomes" id="UP000221961">
    <property type="component" value="Chromosome"/>
</dbReference>
<evidence type="ECO:0000313" key="2">
    <source>
        <dbReference type="EMBL" id="ATL67350.1"/>
    </source>
</evidence>
<dbReference type="KEGG" id="ntp:CRH09_15255"/>
<proteinExistence type="predicted"/>
<keyword evidence="1" id="KW-0732">Signal</keyword>
<feature type="chain" id="PRO_5012019118" description="Ig-like domain-containing protein" evidence="1">
    <location>
        <begin position="32"/>
        <end position="222"/>
    </location>
</feature>
<evidence type="ECO:0000313" key="3">
    <source>
        <dbReference type="Proteomes" id="UP000221961"/>
    </source>
</evidence>
<protein>
    <recommendedName>
        <fullName evidence="4">Ig-like domain-containing protein</fullName>
    </recommendedName>
</protein>
<accession>A0A291RJ83</accession>